<keyword evidence="4 6" id="KW-0804">Transcription</keyword>
<proteinExistence type="inferred from homology"/>
<feature type="compositionally biased region" description="Basic residues" evidence="7">
    <location>
        <begin position="122"/>
        <end position="132"/>
    </location>
</feature>
<gene>
    <name evidence="8" type="ORF">PNEJI1_003192</name>
</gene>
<dbReference type="STRING" id="1209962.L0P9X2"/>
<evidence type="ECO:0000256" key="5">
    <source>
        <dbReference type="ARBA" id="ARBA00023242"/>
    </source>
</evidence>
<dbReference type="GO" id="GO:0003677">
    <property type="term" value="F:DNA binding"/>
    <property type="evidence" value="ECO:0007669"/>
    <property type="project" value="UniProtKB-KW"/>
</dbReference>
<evidence type="ECO:0000313" key="9">
    <source>
        <dbReference type="Proteomes" id="UP000010422"/>
    </source>
</evidence>
<dbReference type="Proteomes" id="UP000010422">
    <property type="component" value="Unassembled WGS sequence"/>
</dbReference>
<comment type="subcellular location">
    <subcellularLocation>
        <location evidence="1 6">Nucleus</location>
    </subcellularLocation>
</comment>
<comment type="caution">
    <text evidence="8">The sequence shown here is derived from an EMBL/GenBank/DDBJ whole genome shotgun (WGS) entry which is preliminary data.</text>
</comment>
<dbReference type="SMART" id="SM00521">
    <property type="entry name" value="CBF"/>
    <property type="match status" value="1"/>
</dbReference>
<dbReference type="Gene3D" id="6.10.250.2430">
    <property type="match status" value="1"/>
</dbReference>
<dbReference type="GO" id="GO:0003700">
    <property type="term" value="F:DNA-binding transcription factor activity"/>
    <property type="evidence" value="ECO:0007669"/>
    <property type="project" value="UniProtKB-UniRule"/>
</dbReference>
<evidence type="ECO:0000256" key="6">
    <source>
        <dbReference type="RuleBase" id="RU367155"/>
    </source>
</evidence>
<dbReference type="InParanoid" id="L0P9X2"/>
<comment type="function">
    <text evidence="6">Component of the sequence-specific heterotrimeric transcription factor (NF-Y) which specifically recognizes a 5'-CCAAT-3' box motif found in the promoters of its target genes.</text>
</comment>
<dbReference type="VEuPathDB" id="FungiDB:PNEJI1_003192"/>
<dbReference type="PANTHER" id="PTHR12632">
    <property type="entry name" value="TRANSCRIPTION FACTOR NF-Y ALPHA-RELATED"/>
    <property type="match status" value="1"/>
</dbReference>
<evidence type="ECO:0000256" key="3">
    <source>
        <dbReference type="ARBA" id="ARBA00023125"/>
    </source>
</evidence>
<dbReference type="AlphaFoldDB" id="L0P9X2"/>
<dbReference type="InterPro" id="IPR001289">
    <property type="entry name" value="NFYA"/>
</dbReference>
<accession>L0P9X2</accession>
<comment type="similarity">
    <text evidence="6">Belongs to the NFYA/HAP2 subunit family.</text>
</comment>
<name>L0P9X2_PNEJI</name>
<dbReference type="GO" id="GO:0005634">
    <property type="term" value="C:nucleus"/>
    <property type="evidence" value="ECO:0007669"/>
    <property type="project" value="UniProtKB-SubCell"/>
</dbReference>
<evidence type="ECO:0000256" key="4">
    <source>
        <dbReference type="ARBA" id="ARBA00023163"/>
    </source>
</evidence>
<dbReference type="PROSITE" id="PS51152">
    <property type="entry name" value="NFYA_HAP2_2"/>
    <property type="match status" value="1"/>
</dbReference>
<comment type="subunit">
    <text evidence="6">Heterotrimer.</text>
</comment>
<organism evidence="9">
    <name type="scientific">Pneumocystis jirovecii</name>
    <name type="common">Human pneumocystis pneumonia agent</name>
    <dbReference type="NCBI Taxonomy" id="42068"/>
    <lineage>
        <taxon>Eukaryota</taxon>
        <taxon>Fungi</taxon>
        <taxon>Dikarya</taxon>
        <taxon>Ascomycota</taxon>
        <taxon>Taphrinomycotina</taxon>
        <taxon>Pneumocystomycetes</taxon>
        <taxon>Pneumocystaceae</taxon>
        <taxon>Pneumocystis</taxon>
    </lineage>
</organism>
<dbReference type="Pfam" id="PF02045">
    <property type="entry name" value="CBFB_NFYA"/>
    <property type="match status" value="1"/>
</dbReference>
<keyword evidence="2 6" id="KW-0805">Transcription regulation</keyword>
<evidence type="ECO:0000313" key="8">
    <source>
        <dbReference type="EMBL" id="CCJ28405.1"/>
    </source>
</evidence>
<keyword evidence="3 6" id="KW-0238">DNA-binding</keyword>
<dbReference type="EMBL" id="CAKM01000067">
    <property type="protein sequence ID" value="CCJ28405.1"/>
    <property type="molecule type" value="Genomic_DNA"/>
</dbReference>
<reference evidence="8 9" key="1">
    <citation type="journal article" date="2012" name="MBio">
        <title>De novo assembly of the Pneumocystis jirovecii genome from a single bronchoalveolar lavage fluid specimen from a patient.</title>
        <authorList>
            <person name="Cisse O.H."/>
            <person name="Pagni M."/>
            <person name="Hauser P.M."/>
        </authorList>
    </citation>
    <scope>NUCLEOTIDE SEQUENCE [LARGE SCALE GENOMIC DNA]</scope>
    <source>
        <strain evidence="8 9">SE8</strain>
    </source>
</reference>
<sequence>MNTEINNYQCNDRKYKYNSEQKQCENRPTVEFSNVCTGSLQSNIKGSQCIEFMLQKKSIYTTELQGNWKNGLPECKTDASNPSMPFPVNAKQYHRILKRRQARKHLQGALKELSNKPYLHESRHKHAVRRPRGPSGRFVGSGDVKLGSNIEVIMAQKTGEI</sequence>
<dbReference type="PRINTS" id="PR00616">
    <property type="entry name" value="CCAATSUBUNTB"/>
</dbReference>
<evidence type="ECO:0000256" key="1">
    <source>
        <dbReference type="ARBA" id="ARBA00004123"/>
    </source>
</evidence>
<protein>
    <recommendedName>
        <fullName evidence="6">Transcriptional activator HAP2</fullName>
    </recommendedName>
</protein>
<keyword evidence="5 6" id="KW-0539">Nucleus</keyword>
<evidence type="ECO:0000256" key="7">
    <source>
        <dbReference type="SAM" id="MobiDB-lite"/>
    </source>
</evidence>
<feature type="region of interest" description="Disordered" evidence="7">
    <location>
        <begin position="121"/>
        <end position="141"/>
    </location>
</feature>
<evidence type="ECO:0000256" key="2">
    <source>
        <dbReference type="ARBA" id="ARBA00023015"/>
    </source>
</evidence>